<feature type="transmembrane region" description="Helical" evidence="2">
    <location>
        <begin position="31"/>
        <end position="54"/>
    </location>
</feature>
<proteinExistence type="predicted"/>
<evidence type="ECO:0000256" key="2">
    <source>
        <dbReference type="SAM" id="Phobius"/>
    </source>
</evidence>
<gene>
    <name evidence="3" type="ORF">GBK04_01975</name>
</gene>
<keyword evidence="2" id="KW-1133">Transmembrane helix</keyword>
<reference evidence="3 4" key="1">
    <citation type="submission" date="2019-10" db="EMBL/GenBank/DDBJ databases">
        <title>Draft Genome Sequence of Cytophagaceae sp. SJW1-29.</title>
        <authorList>
            <person name="Choi A."/>
        </authorList>
    </citation>
    <scope>NUCLEOTIDE SEQUENCE [LARGE SCALE GENOMIC DNA]</scope>
    <source>
        <strain evidence="3 4">SJW1-29</strain>
    </source>
</reference>
<feature type="region of interest" description="Disordered" evidence="1">
    <location>
        <begin position="62"/>
        <end position="89"/>
    </location>
</feature>
<keyword evidence="4" id="KW-1185">Reference proteome</keyword>
<protein>
    <submittedName>
        <fullName evidence="3">Uncharacterized protein</fullName>
    </submittedName>
</protein>
<accession>A0A7C9F725</accession>
<organism evidence="3 4">
    <name type="scientific">Salmonirosea aquatica</name>
    <dbReference type="NCBI Taxonomy" id="2654236"/>
    <lineage>
        <taxon>Bacteria</taxon>
        <taxon>Pseudomonadati</taxon>
        <taxon>Bacteroidota</taxon>
        <taxon>Cytophagia</taxon>
        <taxon>Cytophagales</taxon>
        <taxon>Spirosomataceae</taxon>
        <taxon>Salmonirosea</taxon>
    </lineage>
</organism>
<name>A0A7C9F725_9BACT</name>
<dbReference type="AlphaFoldDB" id="A0A7C9F725"/>
<evidence type="ECO:0000313" key="3">
    <source>
        <dbReference type="EMBL" id="MPR32144.1"/>
    </source>
</evidence>
<evidence type="ECO:0000256" key="1">
    <source>
        <dbReference type="SAM" id="MobiDB-lite"/>
    </source>
</evidence>
<feature type="transmembrane region" description="Helical" evidence="2">
    <location>
        <begin position="6"/>
        <end position="24"/>
    </location>
</feature>
<comment type="caution">
    <text evidence="3">The sequence shown here is derived from an EMBL/GenBank/DDBJ whole genome shotgun (WGS) entry which is preliminary data.</text>
</comment>
<sequence length="101" mass="10867">MKIPSFLIVFSFTALSWLLLGYLLRLAFPTISVMVFLFIGMGLGLLIATLMSLVHEEVVPSPTGQAERDGAASRGFELPSPLKPTRYEGRSGISGPVIATV</sequence>
<dbReference type="Proteomes" id="UP000479293">
    <property type="component" value="Unassembled WGS sequence"/>
</dbReference>
<keyword evidence="2" id="KW-0812">Transmembrane</keyword>
<dbReference type="EMBL" id="WHLY01000002">
    <property type="protein sequence ID" value="MPR32144.1"/>
    <property type="molecule type" value="Genomic_DNA"/>
</dbReference>
<evidence type="ECO:0000313" key="4">
    <source>
        <dbReference type="Proteomes" id="UP000479293"/>
    </source>
</evidence>
<keyword evidence="2" id="KW-0472">Membrane</keyword>
<dbReference type="RefSeq" id="WP_152756391.1">
    <property type="nucleotide sequence ID" value="NZ_WHLY01000002.1"/>
</dbReference>